<evidence type="ECO:0008006" key="4">
    <source>
        <dbReference type="Google" id="ProtNLM"/>
    </source>
</evidence>
<dbReference type="CDD" id="cd12954">
    <property type="entry name" value="MMP_TTHA0227_like_1"/>
    <property type="match status" value="1"/>
</dbReference>
<reference evidence="2 3" key="1">
    <citation type="journal article" date="2015" name="Int. J. Syst. Evol. Microbiol.">
        <title>Revisiting Corynebacterium glyciniphilum (ex Kubota et al., 1972) sp. nov., nom. rev., isolated from putrefied banana.</title>
        <authorList>
            <person name="Al-Dilaimi A."/>
            <person name="Bednarz H."/>
            <person name="Lomker A."/>
            <person name="Niehaus K."/>
            <person name="Kalinowski J."/>
            <person name="Ruckert C."/>
        </authorList>
    </citation>
    <scope>NUCLEOTIDE SEQUENCE [LARGE SCALE GENOMIC DNA]</scope>
    <source>
        <strain evidence="2">AJ 3170</strain>
    </source>
</reference>
<evidence type="ECO:0000313" key="2">
    <source>
        <dbReference type="EMBL" id="AHW63354.1"/>
    </source>
</evidence>
<feature type="region of interest" description="Disordered" evidence="1">
    <location>
        <begin position="1"/>
        <end position="39"/>
    </location>
</feature>
<dbReference type="Gene3D" id="3.30.2010.20">
    <property type="match status" value="1"/>
</dbReference>
<dbReference type="SUPFAM" id="SSF55486">
    <property type="entry name" value="Metalloproteases ('zincins'), catalytic domain"/>
    <property type="match status" value="1"/>
</dbReference>
<proteinExistence type="predicted"/>
<name>X5DQ06_9CORY</name>
<dbReference type="AlphaFoldDB" id="X5DQ06"/>
<evidence type="ECO:0000256" key="1">
    <source>
        <dbReference type="SAM" id="MobiDB-lite"/>
    </source>
</evidence>
<accession>X5DQ06</accession>
<gene>
    <name evidence="2" type="ORF">CGLY_04530</name>
</gene>
<dbReference type="KEGG" id="cgy:CGLY_04530"/>
<dbReference type="InterPro" id="IPR038555">
    <property type="entry name" value="Zincin_1_sf"/>
</dbReference>
<keyword evidence="3" id="KW-1185">Reference proteome</keyword>
<dbReference type="Proteomes" id="UP000023703">
    <property type="component" value="Chromosome"/>
</dbReference>
<dbReference type="EMBL" id="CP006842">
    <property type="protein sequence ID" value="AHW63354.1"/>
    <property type="molecule type" value="Genomic_DNA"/>
</dbReference>
<dbReference type="eggNOG" id="COG3824">
    <property type="taxonomic scope" value="Bacteria"/>
</dbReference>
<organism evidence="2 3">
    <name type="scientific">Corynebacterium glyciniphilum AJ 3170</name>
    <dbReference type="NCBI Taxonomy" id="1404245"/>
    <lineage>
        <taxon>Bacteria</taxon>
        <taxon>Bacillati</taxon>
        <taxon>Actinomycetota</taxon>
        <taxon>Actinomycetes</taxon>
        <taxon>Mycobacteriales</taxon>
        <taxon>Corynebacteriaceae</taxon>
        <taxon>Corynebacterium</taxon>
    </lineage>
</organism>
<evidence type="ECO:0000313" key="3">
    <source>
        <dbReference type="Proteomes" id="UP000023703"/>
    </source>
</evidence>
<sequence length="178" mass="19667">MTRPPSSSAGPDIPDATPARREAAPGHPARALTRDTRGRGLRGVLMPKLPRYATRAETFDATVLDVYAPVLDRFGDRLGGLDVAIDLVPRMRLDSTTARWSDEVAADGPVPLGRLVPAGVDESGSPTRPRLIIFRRPIEQRSTDRMDTEEWLRFVIARLVATYLNVAPEVIDPGFRWD</sequence>
<protein>
    <recommendedName>
        <fullName evidence="4">Metallopeptidase family protein</fullName>
    </recommendedName>
</protein>
<dbReference type="HOGENOM" id="CLU_118049_1_1_11"/>
<dbReference type="STRING" id="1404245.CGLY_04530"/>